<reference evidence="4" key="1">
    <citation type="submission" date="2022-06" db="EMBL/GenBank/DDBJ databases">
        <title>Genome Sequence of Candolleomyces eurysporus.</title>
        <authorList>
            <person name="Buettner E."/>
        </authorList>
    </citation>
    <scope>NUCLEOTIDE SEQUENCE</scope>
    <source>
        <strain evidence="4">VTCC 930004</strain>
    </source>
</reference>
<accession>A0A9W8MM53</accession>
<evidence type="ECO:0000259" key="3">
    <source>
        <dbReference type="Pfam" id="PF03443"/>
    </source>
</evidence>
<keyword evidence="5" id="KW-1185">Reference proteome</keyword>
<keyword evidence="2" id="KW-0119">Carbohydrate metabolism</keyword>
<sequence>MLHLFVSGICPQPSMLDTIDPILGTLDPAMSCNNDGGPVGEGGTQLSANIKAGTNITAVYGLWLHPYGPATVYMARCPGSCTDSNSRELKWFKIDHVGLIRGTIVYAASTWFRFILDQPLSACRDGDWGSGVVSKTGVYTVTIPAALADGEYLIRHELIAIHAYWAGPQFYIECAQLKVVGGRGKLPSDEYLVSFPGAYKASDPGLNVDLYSPEAPTITTYELPGPAVWTGED</sequence>
<dbReference type="GO" id="GO:0030245">
    <property type="term" value="P:cellulose catabolic process"/>
    <property type="evidence" value="ECO:0007669"/>
    <property type="project" value="UniProtKB-UniRule"/>
</dbReference>
<evidence type="ECO:0000256" key="2">
    <source>
        <dbReference type="RuleBase" id="RU368122"/>
    </source>
</evidence>
<comment type="caution">
    <text evidence="4">The sequence shown here is derived from an EMBL/GenBank/DDBJ whole genome shotgun (WGS) entry which is preliminary data.</text>
</comment>
<dbReference type="CDD" id="cd21175">
    <property type="entry name" value="LPMO_AA9"/>
    <property type="match status" value="1"/>
</dbReference>
<feature type="domain" description="Auxiliary Activity family 9 catalytic" evidence="3">
    <location>
        <begin position="25"/>
        <end position="215"/>
    </location>
</feature>
<dbReference type="OrthoDB" id="4849160at2759"/>
<evidence type="ECO:0000256" key="1">
    <source>
        <dbReference type="ARBA" id="ARBA00023157"/>
    </source>
</evidence>
<dbReference type="GO" id="GO:0008810">
    <property type="term" value="F:cellulase activity"/>
    <property type="evidence" value="ECO:0007669"/>
    <property type="project" value="UniProtKB-UniRule"/>
</dbReference>
<evidence type="ECO:0000313" key="5">
    <source>
        <dbReference type="Proteomes" id="UP001140091"/>
    </source>
</evidence>
<protein>
    <recommendedName>
        <fullName evidence="2">AA9 family lytic polysaccharide monooxygenase</fullName>
        <ecNumber evidence="2">1.14.99.56</ecNumber>
    </recommendedName>
    <alternativeName>
        <fullName evidence="2">Endo-beta-1,4-glucanase</fullName>
    </alternativeName>
    <alternativeName>
        <fullName evidence="2">Glycosyl hydrolase 61 family protein</fullName>
    </alternativeName>
</protein>
<dbReference type="EMBL" id="JANBPK010000740">
    <property type="protein sequence ID" value="KAJ2933534.1"/>
    <property type="molecule type" value="Genomic_DNA"/>
</dbReference>
<keyword evidence="1 2" id="KW-1015">Disulfide bond</keyword>
<dbReference type="Gene3D" id="2.70.50.70">
    <property type="match status" value="1"/>
</dbReference>
<dbReference type="PANTHER" id="PTHR33353">
    <property type="entry name" value="PUTATIVE (AFU_ORTHOLOGUE AFUA_1G12560)-RELATED"/>
    <property type="match status" value="1"/>
</dbReference>
<dbReference type="GO" id="GO:0005576">
    <property type="term" value="C:extracellular region"/>
    <property type="evidence" value="ECO:0007669"/>
    <property type="project" value="UniProtKB-SubCell"/>
</dbReference>
<evidence type="ECO:0000313" key="4">
    <source>
        <dbReference type="EMBL" id="KAJ2933534.1"/>
    </source>
</evidence>
<dbReference type="AlphaFoldDB" id="A0A9W8MM53"/>
<dbReference type="EC" id="1.14.99.56" evidence="2"/>
<dbReference type="Proteomes" id="UP001140091">
    <property type="component" value="Unassembled WGS sequence"/>
</dbReference>
<dbReference type="InterPro" id="IPR049892">
    <property type="entry name" value="AA9"/>
</dbReference>
<dbReference type="GO" id="GO:0030248">
    <property type="term" value="F:cellulose binding"/>
    <property type="evidence" value="ECO:0007669"/>
    <property type="project" value="UniProtKB-UniRule"/>
</dbReference>
<dbReference type="PANTHER" id="PTHR33353:SF19">
    <property type="entry name" value="GLYCOSYLHYDROLASE FAMILY 61-8 PROTEIN"/>
    <property type="match status" value="1"/>
</dbReference>
<keyword evidence="2" id="KW-0624">Polysaccharide degradation</keyword>
<feature type="non-terminal residue" evidence="4">
    <location>
        <position position="1"/>
    </location>
</feature>
<comment type="subcellular location">
    <subcellularLocation>
        <location evidence="2">Secreted</location>
    </subcellularLocation>
</comment>
<gene>
    <name evidence="4" type="ORF">H1R20_g3547</name>
</gene>
<proteinExistence type="predicted"/>
<keyword evidence="2" id="KW-0964">Secreted</keyword>
<comment type="function">
    <text evidence="2">Lytic polysaccharide monooxygenase (LMPO) that depolymerizes crystalline and amorphous polysaccharides via the oxidation of scissile alpha- or beta-(1-4)-glycosidic bonds, yielding C1 and/or C4 oxidation products. Catalysis by LPMOs requires the reduction of the active-site copper from Cu(II) to Cu(I) by a reducing agent and H(2)O(2) or O(2) as a cosubstrate.</text>
</comment>
<comment type="catalytic activity">
    <reaction evidence="2">
        <text>[(1-&gt;4)-beta-D-glucosyl]n+m + reduced acceptor + O2 = 4-dehydro-beta-D-glucosyl-[(1-&gt;4)-beta-D-glucosyl]n-1 + [(1-&gt;4)-beta-D-glucosyl]m + acceptor + H2O.</text>
        <dbReference type="EC" id="1.14.99.56"/>
    </reaction>
</comment>
<organism evidence="4 5">
    <name type="scientific">Candolleomyces eurysporus</name>
    <dbReference type="NCBI Taxonomy" id="2828524"/>
    <lineage>
        <taxon>Eukaryota</taxon>
        <taxon>Fungi</taxon>
        <taxon>Dikarya</taxon>
        <taxon>Basidiomycota</taxon>
        <taxon>Agaricomycotina</taxon>
        <taxon>Agaricomycetes</taxon>
        <taxon>Agaricomycetidae</taxon>
        <taxon>Agaricales</taxon>
        <taxon>Agaricineae</taxon>
        <taxon>Psathyrellaceae</taxon>
        <taxon>Candolleomyces</taxon>
    </lineage>
</organism>
<comment type="domain">
    <text evidence="2">Has a modular structure: an endo-beta-1,4-glucanase catalytic module at the N-terminus, a linker rich in serines and threonines, and a C-terminal carbohydrate-binding module (CBM).</text>
</comment>
<dbReference type="InterPro" id="IPR005103">
    <property type="entry name" value="AA9_LPMO"/>
</dbReference>
<name>A0A9W8MM53_9AGAR</name>
<keyword evidence="2" id="KW-0136">Cellulose degradation</keyword>
<dbReference type="Pfam" id="PF03443">
    <property type="entry name" value="AA9"/>
    <property type="match status" value="1"/>
</dbReference>